<dbReference type="GO" id="GO:0003676">
    <property type="term" value="F:nucleic acid binding"/>
    <property type="evidence" value="ECO:0007669"/>
    <property type="project" value="InterPro"/>
</dbReference>
<comment type="caution">
    <text evidence="3">The sequence shown here is derived from an EMBL/GenBank/DDBJ whole genome shotgun (WGS) entry which is preliminary data.</text>
</comment>
<dbReference type="GO" id="GO:0008270">
    <property type="term" value="F:zinc ion binding"/>
    <property type="evidence" value="ECO:0007669"/>
    <property type="project" value="UniProtKB-KW"/>
</dbReference>
<dbReference type="SUPFAM" id="SSF57756">
    <property type="entry name" value="Retrovirus zinc finger-like domains"/>
    <property type="match status" value="1"/>
</dbReference>
<dbReference type="Proteomes" id="UP000288805">
    <property type="component" value="Unassembled WGS sequence"/>
</dbReference>
<feature type="domain" description="CCHC-type" evidence="2">
    <location>
        <begin position="137"/>
        <end position="153"/>
    </location>
</feature>
<evidence type="ECO:0000259" key="2">
    <source>
        <dbReference type="PROSITE" id="PS50158"/>
    </source>
</evidence>
<dbReference type="Gene3D" id="4.10.60.10">
    <property type="entry name" value="Zinc finger, CCHC-type"/>
    <property type="match status" value="1"/>
</dbReference>
<dbReference type="InterPro" id="IPR001878">
    <property type="entry name" value="Znf_CCHC"/>
</dbReference>
<dbReference type="InterPro" id="IPR036875">
    <property type="entry name" value="Znf_CCHC_sf"/>
</dbReference>
<dbReference type="PANTHER" id="PTHR11439:SF491">
    <property type="entry name" value="INTEGRASE CATALYTIC DOMAIN-CONTAINING PROTEIN"/>
    <property type="match status" value="1"/>
</dbReference>
<sequence length="646" mass="74441">MQEKEKIELLEKAHSAIIISLDDTVLREVAKAKSVTELWLKLESLYMTKSLANQLHKKIKLYTFKITHLDHFNKIILDLENIDITVSDEDKAIMLLISLDASYTNLKEAIMYGRDNLTFDEGKNSRARSKSKTKKFKCFICHKEEHFKKDCPDRRQNTIKKTVNEGDAAVILDGYDSAEVLNVAEVDSDKEWILDLGCSFHMCPIKAWIKHYDGIERVLEDVRVTFAKVVHETQNHLDYIHFNLWGPSQVETVETVVHLINKRPSSALPFKTPQEKWTRKAVDYQHLKVFGCAAFVHTKTDKLEPQAIKCIFLDMPKKTLTKDVEGLDQLQFEVEHETLQPKNLARDGQKRQVKIPKRYGQAEMTTFALSVAEEIVDMEPKMYQEAINNNEADQWVKAIQEEMDSLRKKMRLRNCSIRLLLDFVAHEDLELDQLDVKTTFLHGELDELIYMQPPEGFGEGIKDGQVLSRFEINNAKTVSTPLGQHFRLSITQALETHKEKRFMEKIPYASMVGSVIYTMECSRPDLSYAVSMISRYMSCPGKPHWQAVKWLFQYLVGTRSWGWFMGKANLQSVVALSTIEAEYMAMIEAMMEAIWLKGITEELAMYRGEIRVGKIPTKDNPSNILTKSLNVTKFKYCLNLVNMGDC</sequence>
<dbReference type="InterPro" id="IPR013103">
    <property type="entry name" value="RVT_2"/>
</dbReference>
<dbReference type="AlphaFoldDB" id="A0A438KDJ4"/>
<dbReference type="SMART" id="SM00343">
    <property type="entry name" value="ZnF_C2HC"/>
    <property type="match status" value="1"/>
</dbReference>
<dbReference type="EMBL" id="QGNW01000009">
    <property type="protein sequence ID" value="RVX19249.1"/>
    <property type="molecule type" value="Genomic_DNA"/>
</dbReference>
<reference evidence="3 4" key="1">
    <citation type="journal article" date="2018" name="PLoS Genet.">
        <title>Population sequencing reveals clonal diversity and ancestral inbreeding in the grapevine cultivar Chardonnay.</title>
        <authorList>
            <person name="Roach M.J."/>
            <person name="Johnson D.L."/>
            <person name="Bohlmann J."/>
            <person name="van Vuuren H.J."/>
            <person name="Jones S.J."/>
            <person name="Pretorius I.S."/>
            <person name="Schmidt S.A."/>
            <person name="Borneman A.R."/>
        </authorList>
    </citation>
    <scope>NUCLEOTIDE SEQUENCE [LARGE SCALE GENOMIC DNA]</scope>
    <source>
        <strain evidence="4">cv. Chardonnay</strain>
        <tissue evidence="3">Leaf</tissue>
    </source>
</reference>
<proteinExistence type="predicted"/>
<dbReference type="PANTHER" id="PTHR11439">
    <property type="entry name" value="GAG-POL-RELATED RETROTRANSPOSON"/>
    <property type="match status" value="1"/>
</dbReference>
<evidence type="ECO:0000313" key="3">
    <source>
        <dbReference type="EMBL" id="RVX19249.1"/>
    </source>
</evidence>
<dbReference type="PROSITE" id="PS50158">
    <property type="entry name" value="ZF_CCHC"/>
    <property type="match status" value="1"/>
</dbReference>
<protein>
    <submittedName>
        <fullName evidence="3">Retrovirus-related Pol polyprotein from transposon TNT 1-94</fullName>
    </submittedName>
</protein>
<dbReference type="Pfam" id="PF07727">
    <property type="entry name" value="RVT_2"/>
    <property type="match status" value="1"/>
</dbReference>
<name>A0A438KDJ4_VITVI</name>
<keyword evidence="1" id="KW-0862">Zinc</keyword>
<dbReference type="Pfam" id="PF14223">
    <property type="entry name" value="Retrotran_gag_2"/>
    <property type="match status" value="1"/>
</dbReference>
<evidence type="ECO:0000256" key="1">
    <source>
        <dbReference type="PROSITE-ProRule" id="PRU00047"/>
    </source>
</evidence>
<accession>A0A438KDJ4</accession>
<gene>
    <name evidence="3" type="primary">POLX_3283</name>
    <name evidence="3" type="ORF">CK203_008513</name>
</gene>
<evidence type="ECO:0000313" key="4">
    <source>
        <dbReference type="Proteomes" id="UP000288805"/>
    </source>
</evidence>
<keyword evidence="1" id="KW-0863">Zinc-finger</keyword>
<organism evidence="3 4">
    <name type="scientific">Vitis vinifera</name>
    <name type="common">Grape</name>
    <dbReference type="NCBI Taxonomy" id="29760"/>
    <lineage>
        <taxon>Eukaryota</taxon>
        <taxon>Viridiplantae</taxon>
        <taxon>Streptophyta</taxon>
        <taxon>Embryophyta</taxon>
        <taxon>Tracheophyta</taxon>
        <taxon>Spermatophyta</taxon>
        <taxon>Magnoliopsida</taxon>
        <taxon>eudicotyledons</taxon>
        <taxon>Gunneridae</taxon>
        <taxon>Pentapetalae</taxon>
        <taxon>rosids</taxon>
        <taxon>Vitales</taxon>
        <taxon>Vitaceae</taxon>
        <taxon>Viteae</taxon>
        <taxon>Vitis</taxon>
    </lineage>
</organism>
<keyword evidence="1" id="KW-0479">Metal-binding</keyword>